<accession>A0A9J6BFF1</accession>
<protein>
    <submittedName>
        <fullName evidence="1">Uncharacterized protein</fullName>
    </submittedName>
</protein>
<dbReference type="EMBL" id="JADBJN010000004">
    <property type="protein sequence ID" value="KAG5668352.1"/>
    <property type="molecule type" value="Genomic_DNA"/>
</dbReference>
<reference evidence="1" key="1">
    <citation type="submission" date="2021-03" db="EMBL/GenBank/DDBJ databases">
        <title>Chromosome level genome of the anhydrobiotic midge Polypedilum vanderplanki.</title>
        <authorList>
            <person name="Yoshida Y."/>
            <person name="Kikawada T."/>
            <person name="Gusev O."/>
        </authorList>
    </citation>
    <scope>NUCLEOTIDE SEQUENCE</scope>
    <source>
        <strain evidence="1">NIAS01</strain>
        <tissue evidence="1">Whole body or cell culture</tissue>
    </source>
</reference>
<dbReference type="AlphaFoldDB" id="A0A9J6BFF1"/>
<comment type="caution">
    <text evidence="1">The sequence shown here is derived from an EMBL/GenBank/DDBJ whole genome shotgun (WGS) entry which is preliminary data.</text>
</comment>
<gene>
    <name evidence="1" type="ORF">PVAND_016293</name>
</gene>
<dbReference type="Proteomes" id="UP001107558">
    <property type="component" value="Chromosome 4"/>
</dbReference>
<name>A0A9J6BFF1_POLVA</name>
<organism evidence="1 2">
    <name type="scientific">Polypedilum vanderplanki</name>
    <name type="common">Sleeping chironomid midge</name>
    <dbReference type="NCBI Taxonomy" id="319348"/>
    <lineage>
        <taxon>Eukaryota</taxon>
        <taxon>Metazoa</taxon>
        <taxon>Ecdysozoa</taxon>
        <taxon>Arthropoda</taxon>
        <taxon>Hexapoda</taxon>
        <taxon>Insecta</taxon>
        <taxon>Pterygota</taxon>
        <taxon>Neoptera</taxon>
        <taxon>Endopterygota</taxon>
        <taxon>Diptera</taxon>
        <taxon>Nematocera</taxon>
        <taxon>Chironomoidea</taxon>
        <taxon>Chironomidae</taxon>
        <taxon>Chironominae</taxon>
        <taxon>Polypedilum</taxon>
        <taxon>Polypedilum</taxon>
    </lineage>
</organism>
<evidence type="ECO:0000313" key="1">
    <source>
        <dbReference type="EMBL" id="KAG5668352.1"/>
    </source>
</evidence>
<keyword evidence="2" id="KW-1185">Reference proteome</keyword>
<sequence>MSKKFCETHKRAKAKDGESSYEFINKEDYQEAARVIGAEIAEELAEEFDNLWLLREVEFETIRQYSALVGTKYLRNIAAGGIIIMKL</sequence>
<evidence type="ECO:0000313" key="2">
    <source>
        <dbReference type="Proteomes" id="UP001107558"/>
    </source>
</evidence>
<proteinExistence type="predicted"/>